<dbReference type="PANTHER" id="PTHR34135:SF2">
    <property type="entry name" value="LYSOZYME"/>
    <property type="match status" value="1"/>
</dbReference>
<dbReference type="RefSeq" id="WP_345395654.1">
    <property type="nucleotide sequence ID" value="NZ_BAABHG010000007.1"/>
</dbReference>
<feature type="compositionally biased region" description="Low complexity" evidence="5">
    <location>
        <begin position="31"/>
        <end position="44"/>
    </location>
</feature>
<protein>
    <recommendedName>
        <fullName evidence="4">Lysozyme</fullName>
        <ecNumber evidence="4">3.2.1.17</ecNumber>
    </recommendedName>
</protein>
<evidence type="ECO:0000256" key="4">
    <source>
        <dbReference type="RuleBase" id="RU361176"/>
    </source>
</evidence>
<keyword evidence="6" id="KW-0732">Signal</keyword>
<keyword evidence="2 4" id="KW-0378">Hydrolase</keyword>
<dbReference type="SMART" id="SM00641">
    <property type="entry name" value="Glyco_25"/>
    <property type="match status" value="1"/>
</dbReference>
<sequence length="290" mass="31558">MTSTSRRGRRSALLAVLAVPTVALLLGSTVQATAEPSPTTSTSAIDQDHEMGSQIRRVEGDGSTPDTRRAAELARGTDATGQQVEASVAGIDVSGHQGNVDWAHWWGQGKRFAYVKATEGTGYTNPYFAQQYNGSYKIGMIRGSYHFALPDRSSGAAQANYFVDHGGGWSRDGKTLPGAADLEYNPYGATCYGKSQAAMGAWIRDFHNTYHARTGRWPVFYTSTSWWSQCVGTSQQFAGTVPLWVARYASAPGALPYNWGFYTFWQFTSSPIDQNVFNGAYDRLQALANG</sequence>
<feature type="compositionally biased region" description="Basic and acidic residues" evidence="5">
    <location>
        <begin position="46"/>
        <end position="67"/>
    </location>
</feature>
<dbReference type="SUPFAM" id="SSF51445">
    <property type="entry name" value="(Trans)glycosidases"/>
    <property type="match status" value="1"/>
</dbReference>
<comment type="caution">
    <text evidence="7">The sequence shown here is derived from an EMBL/GenBank/DDBJ whole genome shotgun (WGS) entry which is preliminary data.</text>
</comment>
<dbReference type="EMBL" id="JBHUKU010000003">
    <property type="protein sequence ID" value="MFD2458051.1"/>
    <property type="molecule type" value="Genomic_DNA"/>
</dbReference>
<dbReference type="EC" id="3.2.1.17" evidence="4"/>
<keyword evidence="3 4" id="KW-0326">Glycosidase</keyword>
<proteinExistence type="inferred from homology"/>
<gene>
    <name evidence="7" type="ORF">ACFSYJ_05560</name>
</gene>
<dbReference type="PROSITE" id="PS00953">
    <property type="entry name" value="GLYCOSYL_HYDROL_F25_1"/>
    <property type="match status" value="1"/>
</dbReference>
<dbReference type="CDD" id="cd06412">
    <property type="entry name" value="GH25_CH-type"/>
    <property type="match status" value="1"/>
</dbReference>
<reference evidence="8" key="1">
    <citation type="journal article" date="2019" name="Int. J. Syst. Evol. Microbiol.">
        <title>The Global Catalogue of Microorganisms (GCM) 10K type strain sequencing project: providing services to taxonomists for standard genome sequencing and annotation.</title>
        <authorList>
            <consortium name="The Broad Institute Genomics Platform"/>
            <consortium name="The Broad Institute Genome Sequencing Center for Infectious Disease"/>
            <person name="Wu L."/>
            <person name="Ma J."/>
        </authorList>
    </citation>
    <scope>NUCLEOTIDE SEQUENCE [LARGE SCALE GENOMIC DNA]</scope>
    <source>
        <strain evidence="8">CGMCC 4.7643</strain>
    </source>
</reference>
<dbReference type="Proteomes" id="UP001597419">
    <property type="component" value="Unassembled WGS sequence"/>
</dbReference>
<organism evidence="7 8">
    <name type="scientific">Amycolatopsis samaneae</name>
    <dbReference type="NCBI Taxonomy" id="664691"/>
    <lineage>
        <taxon>Bacteria</taxon>
        <taxon>Bacillati</taxon>
        <taxon>Actinomycetota</taxon>
        <taxon>Actinomycetes</taxon>
        <taxon>Pseudonocardiales</taxon>
        <taxon>Pseudonocardiaceae</taxon>
        <taxon>Amycolatopsis</taxon>
    </lineage>
</organism>
<evidence type="ECO:0000256" key="3">
    <source>
        <dbReference type="ARBA" id="ARBA00023295"/>
    </source>
</evidence>
<comment type="catalytic activity">
    <reaction evidence="4">
        <text>Hydrolysis of (1-&gt;4)-beta-linkages between N-acetylmuramic acid and N-acetyl-D-glucosamine residues in a peptidoglycan and between N-acetyl-D-glucosamine residues in chitodextrins.</text>
        <dbReference type="EC" id="3.2.1.17"/>
    </reaction>
</comment>
<dbReference type="InterPro" id="IPR017853">
    <property type="entry name" value="GH"/>
</dbReference>
<dbReference type="InterPro" id="IPR008270">
    <property type="entry name" value="Glyco_hydro_25_AS"/>
</dbReference>
<keyword evidence="8" id="KW-1185">Reference proteome</keyword>
<dbReference type="Gene3D" id="3.20.20.80">
    <property type="entry name" value="Glycosidases"/>
    <property type="match status" value="1"/>
</dbReference>
<evidence type="ECO:0000256" key="6">
    <source>
        <dbReference type="SAM" id="SignalP"/>
    </source>
</evidence>
<feature type="region of interest" description="Disordered" evidence="5">
    <location>
        <begin position="31"/>
        <end position="67"/>
    </location>
</feature>
<dbReference type="InterPro" id="IPR002053">
    <property type="entry name" value="Glyco_hydro_25"/>
</dbReference>
<evidence type="ECO:0000313" key="8">
    <source>
        <dbReference type="Proteomes" id="UP001597419"/>
    </source>
</evidence>
<dbReference type="PANTHER" id="PTHR34135">
    <property type="entry name" value="LYSOZYME"/>
    <property type="match status" value="1"/>
</dbReference>
<evidence type="ECO:0000313" key="7">
    <source>
        <dbReference type="EMBL" id="MFD2458051.1"/>
    </source>
</evidence>
<feature type="chain" id="PRO_5046008577" description="Lysozyme" evidence="6">
    <location>
        <begin position="35"/>
        <end position="290"/>
    </location>
</feature>
<dbReference type="Pfam" id="PF01183">
    <property type="entry name" value="Glyco_hydro_25"/>
    <property type="match status" value="1"/>
</dbReference>
<accession>A0ABW5GA58</accession>
<evidence type="ECO:0000256" key="1">
    <source>
        <dbReference type="ARBA" id="ARBA00010646"/>
    </source>
</evidence>
<evidence type="ECO:0000256" key="5">
    <source>
        <dbReference type="SAM" id="MobiDB-lite"/>
    </source>
</evidence>
<evidence type="ECO:0000256" key="2">
    <source>
        <dbReference type="ARBA" id="ARBA00022801"/>
    </source>
</evidence>
<feature type="signal peptide" evidence="6">
    <location>
        <begin position="1"/>
        <end position="34"/>
    </location>
</feature>
<comment type="similarity">
    <text evidence="1 4">Belongs to the glycosyl hydrolase 25 family.</text>
</comment>
<name>A0ABW5GA58_9PSEU</name>
<dbReference type="PROSITE" id="PS51904">
    <property type="entry name" value="GLYCOSYL_HYDROL_F25_2"/>
    <property type="match status" value="1"/>
</dbReference>
<dbReference type="InterPro" id="IPR018077">
    <property type="entry name" value="Glyco_hydro_fam25_subgr"/>
</dbReference>